<name>A0ABW1SX30_9ACTN</name>
<dbReference type="InterPro" id="IPR050580">
    <property type="entry name" value="2H_phosphoesterase_YjcG-like"/>
</dbReference>
<proteinExistence type="predicted"/>
<sequence>MPSTSARIGVAIPIPEPWGAEIEGWRSSLGDPQAHAIPAHITLLPPASVDTADLAEVERHLTAAAGAVEPFEVHLRGTGTFRPVSPVVFVALATGIAGCERLESGVRSGVLARPADFPYHPHVTVAHDLPDDVLDRAYDALGAFSARFLVEEFCLYVHGDDGVWHVRRSFPLA</sequence>
<reference evidence="2" key="1">
    <citation type="journal article" date="2019" name="Int. J. Syst. Evol. Microbiol.">
        <title>The Global Catalogue of Microorganisms (GCM) 10K type strain sequencing project: providing services to taxonomists for standard genome sequencing and annotation.</title>
        <authorList>
            <consortium name="The Broad Institute Genomics Platform"/>
            <consortium name="The Broad Institute Genome Sequencing Center for Infectious Disease"/>
            <person name="Wu L."/>
            <person name="Ma J."/>
        </authorList>
    </citation>
    <scope>NUCLEOTIDE SEQUENCE [LARGE SCALE GENOMIC DNA]</scope>
    <source>
        <strain evidence="2">CGMCC 4.7317</strain>
    </source>
</reference>
<keyword evidence="2" id="KW-1185">Reference proteome</keyword>
<dbReference type="Pfam" id="PF13563">
    <property type="entry name" value="2_5_RNA_ligase2"/>
    <property type="match status" value="1"/>
</dbReference>
<dbReference type="Gene3D" id="3.90.1140.10">
    <property type="entry name" value="Cyclic phosphodiesterase"/>
    <property type="match status" value="1"/>
</dbReference>
<organism evidence="1 2">
    <name type="scientific">Longivirga aurantiaca</name>
    <dbReference type="NCBI Taxonomy" id="1837743"/>
    <lineage>
        <taxon>Bacteria</taxon>
        <taxon>Bacillati</taxon>
        <taxon>Actinomycetota</taxon>
        <taxon>Actinomycetes</taxon>
        <taxon>Sporichthyales</taxon>
        <taxon>Sporichthyaceae</taxon>
        <taxon>Longivirga</taxon>
    </lineage>
</organism>
<evidence type="ECO:0000313" key="1">
    <source>
        <dbReference type="EMBL" id="MFC6236819.1"/>
    </source>
</evidence>
<gene>
    <name evidence="1" type="ORF">ACFQGU_02940</name>
</gene>
<dbReference type="PANTHER" id="PTHR40037:SF1">
    <property type="entry name" value="PHOSPHOESTERASE SAOUHSC_00951-RELATED"/>
    <property type="match status" value="1"/>
</dbReference>
<dbReference type="EMBL" id="JBHSTI010000002">
    <property type="protein sequence ID" value="MFC6236819.1"/>
    <property type="molecule type" value="Genomic_DNA"/>
</dbReference>
<dbReference type="RefSeq" id="WP_386763853.1">
    <property type="nucleotide sequence ID" value="NZ_JBHSTI010000002.1"/>
</dbReference>
<keyword evidence="1" id="KW-0436">Ligase</keyword>
<dbReference type="Proteomes" id="UP001596138">
    <property type="component" value="Unassembled WGS sequence"/>
</dbReference>
<evidence type="ECO:0000313" key="2">
    <source>
        <dbReference type="Proteomes" id="UP001596138"/>
    </source>
</evidence>
<dbReference type="PANTHER" id="PTHR40037">
    <property type="entry name" value="PHOSPHOESTERASE YJCG-RELATED"/>
    <property type="match status" value="1"/>
</dbReference>
<accession>A0ABW1SX30</accession>
<dbReference type="GO" id="GO:0016874">
    <property type="term" value="F:ligase activity"/>
    <property type="evidence" value="ECO:0007669"/>
    <property type="project" value="UniProtKB-KW"/>
</dbReference>
<protein>
    <submittedName>
        <fullName evidence="1">2'-5' RNA ligase family protein</fullName>
    </submittedName>
</protein>
<dbReference type="SUPFAM" id="SSF55144">
    <property type="entry name" value="LigT-like"/>
    <property type="match status" value="1"/>
</dbReference>
<comment type="caution">
    <text evidence="1">The sequence shown here is derived from an EMBL/GenBank/DDBJ whole genome shotgun (WGS) entry which is preliminary data.</text>
</comment>
<dbReference type="InterPro" id="IPR009097">
    <property type="entry name" value="Cyclic_Pdiesterase"/>
</dbReference>